<sequence length="53" mass="6054">MLAYNLKRVVKINNVAMDSGVDTFTLTDAPGKNRQVPARYTFVYEWLKASGRF</sequence>
<evidence type="ECO:0000313" key="3">
    <source>
        <dbReference type="Proteomes" id="UP000325645"/>
    </source>
</evidence>
<protein>
    <recommendedName>
        <fullName evidence="1">Calcium/calmodulin-dependent protein kinase II association-domain domain-containing protein</fullName>
    </recommendedName>
</protein>
<dbReference type="GO" id="GO:0005516">
    <property type="term" value="F:calmodulin binding"/>
    <property type="evidence" value="ECO:0007669"/>
    <property type="project" value="InterPro"/>
</dbReference>
<gene>
    <name evidence="2" type="ORF">PS943_04314</name>
</gene>
<dbReference type="GO" id="GO:0004683">
    <property type="term" value="F:calcium/calmodulin-dependent protein kinase activity"/>
    <property type="evidence" value="ECO:0007669"/>
    <property type="project" value="InterPro"/>
</dbReference>
<dbReference type="EMBL" id="CABVJH010000008">
    <property type="protein sequence ID" value="VVQ35424.1"/>
    <property type="molecule type" value="Genomic_DNA"/>
</dbReference>
<proteinExistence type="predicted"/>
<organism evidence="2 3">
    <name type="scientific">Pseudomonas fluorescens</name>
    <dbReference type="NCBI Taxonomy" id="294"/>
    <lineage>
        <taxon>Bacteria</taxon>
        <taxon>Pseudomonadati</taxon>
        <taxon>Pseudomonadota</taxon>
        <taxon>Gammaproteobacteria</taxon>
        <taxon>Pseudomonadales</taxon>
        <taxon>Pseudomonadaceae</taxon>
        <taxon>Pseudomonas</taxon>
    </lineage>
</organism>
<evidence type="ECO:0000259" key="1">
    <source>
        <dbReference type="Pfam" id="PF08332"/>
    </source>
</evidence>
<dbReference type="AlphaFoldDB" id="A0A5E7WKL6"/>
<feature type="domain" description="Calcium/calmodulin-dependent protein kinase II association-domain" evidence="1">
    <location>
        <begin position="6"/>
        <end position="45"/>
    </location>
</feature>
<accession>A0A5E7WKL6</accession>
<dbReference type="Pfam" id="PF08332">
    <property type="entry name" value="CaMKII_AD"/>
    <property type="match status" value="1"/>
</dbReference>
<dbReference type="Proteomes" id="UP000325645">
    <property type="component" value="Unassembled WGS sequence"/>
</dbReference>
<dbReference type="InterPro" id="IPR013543">
    <property type="entry name" value="Ca/CaM-dep_prot_kinase-assoc"/>
</dbReference>
<dbReference type="Gene3D" id="3.10.450.50">
    <property type="match status" value="1"/>
</dbReference>
<evidence type="ECO:0000313" key="2">
    <source>
        <dbReference type="EMBL" id="VVQ35424.1"/>
    </source>
</evidence>
<reference evidence="2 3" key="1">
    <citation type="submission" date="2019-09" db="EMBL/GenBank/DDBJ databases">
        <authorList>
            <person name="Chandra G."/>
            <person name="Truman W A."/>
        </authorList>
    </citation>
    <scope>NUCLEOTIDE SEQUENCE [LARGE SCALE GENOMIC DNA]</scope>
    <source>
        <strain evidence="2">PS943</strain>
    </source>
</reference>
<name>A0A5E7WKL6_PSEFL</name>